<dbReference type="PRINTS" id="PR00080">
    <property type="entry name" value="SDRFAMILY"/>
</dbReference>
<dbReference type="InterPro" id="IPR020904">
    <property type="entry name" value="Sc_DH/Rdtase_CS"/>
</dbReference>
<dbReference type="PRINTS" id="PR00081">
    <property type="entry name" value="GDHRDH"/>
</dbReference>
<accession>A0A383EYF3</accession>
<evidence type="ECO:0000313" key="3">
    <source>
        <dbReference type="EMBL" id="SVE61982.1"/>
    </source>
</evidence>
<name>A0A383EYF3_9ZZZZ</name>
<dbReference type="AlphaFoldDB" id="A0A383EYF3"/>
<feature type="non-terminal residue" evidence="3">
    <location>
        <position position="188"/>
    </location>
</feature>
<reference evidence="3" key="1">
    <citation type="submission" date="2018-05" db="EMBL/GenBank/DDBJ databases">
        <authorList>
            <person name="Lanie J.A."/>
            <person name="Ng W.-L."/>
            <person name="Kazmierczak K.M."/>
            <person name="Andrzejewski T.M."/>
            <person name="Davidsen T.M."/>
            <person name="Wayne K.J."/>
            <person name="Tettelin H."/>
            <person name="Glass J.I."/>
            <person name="Rusch D."/>
            <person name="Podicherti R."/>
            <person name="Tsui H.-C.T."/>
            <person name="Winkler M.E."/>
        </authorList>
    </citation>
    <scope>NUCLEOTIDE SEQUENCE</scope>
</reference>
<dbReference type="FunFam" id="3.40.50.720:FF:000084">
    <property type="entry name" value="Short-chain dehydrogenase reductase"/>
    <property type="match status" value="1"/>
</dbReference>
<dbReference type="PANTHER" id="PTHR42760:SF133">
    <property type="entry name" value="3-OXOACYL-[ACYL-CARRIER-PROTEIN] REDUCTASE"/>
    <property type="match status" value="1"/>
</dbReference>
<dbReference type="PANTHER" id="PTHR42760">
    <property type="entry name" value="SHORT-CHAIN DEHYDROGENASES/REDUCTASES FAMILY MEMBER"/>
    <property type="match status" value="1"/>
</dbReference>
<dbReference type="InterPro" id="IPR036291">
    <property type="entry name" value="NAD(P)-bd_dom_sf"/>
</dbReference>
<keyword evidence="2" id="KW-0560">Oxidoreductase</keyword>
<gene>
    <name evidence="3" type="ORF">METZ01_LOCUS514836</name>
</gene>
<proteinExistence type="inferred from homology"/>
<evidence type="ECO:0000256" key="1">
    <source>
        <dbReference type="ARBA" id="ARBA00006484"/>
    </source>
</evidence>
<dbReference type="SUPFAM" id="SSF51735">
    <property type="entry name" value="NAD(P)-binding Rossmann-fold domains"/>
    <property type="match status" value="1"/>
</dbReference>
<dbReference type="Pfam" id="PF00106">
    <property type="entry name" value="adh_short"/>
    <property type="match status" value="1"/>
</dbReference>
<dbReference type="CDD" id="cd05233">
    <property type="entry name" value="SDR_c"/>
    <property type="match status" value="1"/>
</dbReference>
<dbReference type="GO" id="GO:0016616">
    <property type="term" value="F:oxidoreductase activity, acting on the CH-OH group of donors, NAD or NADP as acceptor"/>
    <property type="evidence" value="ECO:0007669"/>
    <property type="project" value="TreeGrafter"/>
</dbReference>
<evidence type="ECO:0000256" key="2">
    <source>
        <dbReference type="ARBA" id="ARBA00023002"/>
    </source>
</evidence>
<comment type="similarity">
    <text evidence="1">Belongs to the short-chain dehydrogenases/reductases (SDR) family.</text>
</comment>
<sequence length="188" mass="20710">MKKNNSVALITGGGTGIGFAIAKKLHSLKYTIVITGRRKKKLIEARRKLRTRCHIIENDISDLKSIPSLVNSIEKKIGKIEILINNAGQHLRKIVLETSDDDWQNIVNTNLNSVFSLSRECGKKMIKRKTGRIVMIGSVTTVMGLPDVAAYATTKTALMGLTRTLAIELGKYSINVNCVCPGFIQTDI</sequence>
<dbReference type="Gene3D" id="3.40.50.720">
    <property type="entry name" value="NAD(P)-binding Rossmann-like Domain"/>
    <property type="match status" value="1"/>
</dbReference>
<protein>
    <submittedName>
        <fullName evidence="3">Uncharacterized protein</fullName>
    </submittedName>
</protein>
<organism evidence="3">
    <name type="scientific">marine metagenome</name>
    <dbReference type="NCBI Taxonomy" id="408172"/>
    <lineage>
        <taxon>unclassified sequences</taxon>
        <taxon>metagenomes</taxon>
        <taxon>ecological metagenomes</taxon>
    </lineage>
</organism>
<dbReference type="PROSITE" id="PS00061">
    <property type="entry name" value="ADH_SHORT"/>
    <property type="match status" value="1"/>
</dbReference>
<dbReference type="EMBL" id="UINC01230031">
    <property type="protein sequence ID" value="SVE61982.1"/>
    <property type="molecule type" value="Genomic_DNA"/>
</dbReference>
<dbReference type="InterPro" id="IPR002347">
    <property type="entry name" value="SDR_fam"/>
</dbReference>